<gene>
    <name evidence="3" type="ordered locus">CPF_1608</name>
</gene>
<dbReference type="InterPro" id="IPR025827">
    <property type="entry name" value="Zn_ribbon_recom_dom"/>
</dbReference>
<evidence type="ECO:0000313" key="4">
    <source>
        <dbReference type="Proteomes" id="UP000001823"/>
    </source>
</evidence>
<protein>
    <submittedName>
        <fullName evidence="3">Resolvase</fullName>
    </submittedName>
</protein>
<dbReference type="RefSeq" id="WP_011590809.1">
    <property type="nucleotide sequence ID" value="NC_008261.1"/>
</dbReference>
<dbReference type="KEGG" id="cpf:CPF_1608"/>
<dbReference type="PROSITE" id="PS51736">
    <property type="entry name" value="RECOMBINASES_3"/>
    <property type="match status" value="1"/>
</dbReference>
<dbReference type="InterPro" id="IPR036162">
    <property type="entry name" value="Resolvase-like_N_sf"/>
</dbReference>
<organism evidence="3 4">
    <name type="scientific">Clostridium perfringens (strain ATCC 13124 / DSM 756 / JCM 1290 / NCIMB 6125 / NCTC 8237 / Type A)</name>
    <dbReference type="NCBI Taxonomy" id="195103"/>
    <lineage>
        <taxon>Bacteria</taxon>
        <taxon>Bacillati</taxon>
        <taxon>Bacillota</taxon>
        <taxon>Clostridia</taxon>
        <taxon>Eubacteriales</taxon>
        <taxon>Clostridiaceae</taxon>
        <taxon>Clostridium</taxon>
    </lineage>
</organism>
<dbReference type="InterPro" id="IPR038109">
    <property type="entry name" value="DNA_bind_recomb_sf"/>
</dbReference>
<dbReference type="EMBL" id="CP000246">
    <property type="protein sequence ID" value="ABG82883.1"/>
    <property type="molecule type" value="Genomic_DNA"/>
</dbReference>
<dbReference type="STRING" id="195103.CPF_1608"/>
<dbReference type="HOGENOM" id="CLU_010686_18_14_9"/>
<evidence type="ECO:0000256" key="1">
    <source>
        <dbReference type="SAM" id="Coils"/>
    </source>
</evidence>
<evidence type="ECO:0000259" key="2">
    <source>
        <dbReference type="PROSITE" id="PS51736"/>
    </source>
</evidence>
<dbReference type="Proteomes" id="UP000001823">
    <property type="component" value="Chromosome"/>
</dbReference>
<dbReference type="GO" id="GO:0000150">
    <property type="term" value="F:DNA strand exchange activity"/>
    <property type="evidence" value="ECO:0007669"/>
    <property type="project" value="InterPro"/>
</dbReference>
<dbReference type="SUPFAM" id="SSF53041">
    <property type="entry name" value="Resolvase-like"/>
    <property type="match status" value="1"/>
</dbReference>
<evidence type="ECO:0000313" key="3">
    <source>
        <dbReference type="EMBL" id="ABG82883.1"/>
    </source>
</evidence>
<reference evidence="3 4" key="1">
    <citation type="journal article" date="2006" name="Genome Res.">
        <title>Skewed genomic variability in strains of the toxigenic bacterial pathogen, Clostridium perfringens.</title>
        <authorList>
            <person name="Myers G.S."/>
            <person name="Rasko D.A."/>
            <person name="Cheung J.K."/>
            <person name="Ravel J."/>
            <person name="Seshadri R."/>
            <person name="Deboy R.T."/>
            <person name="Ren Q."/>
            <person name="Varga J."/>
            <person name="Awad M.M."/>
            <person name="Brinkac L.M."/>
            <person name="Daugherty S.C."/>
            <person name="Haft D.H."/>
            <person name="Dodson R.J."/>
            <person name="Madupu R."/>
            <person name="Nelson W.C."/>
            <person name="Rosovitz M.J."/>
            <person name="Sullivan S.A."/>
            <person name="Khouri H."/>
            <person name="Dimitrov G.I."/>
            <person name="Watkins K.L."/>
            <person name="Mulligan S."/>
            <person name="Benton J."/>
            <person name="Radune D."/>
            <person name="Fisher D.J."/>
            <person name="Atkins H.S."/>
            <person name="Hiscox T."/>
            <person name="Jost B.H."/>
            <person name="Billington S.J."/>
            <person name="Songer J.G."/>
            <person name="McClane B.A."/>
            <person name="Titball R.W."/>
            <person name="Rood J.I."/>
            <person name="Melville S.B."/>
            <person name="Paulsen I.T."/>
        </authorList>
    </citation>
    <scope>NUCLEOTIDE SEQUENCE [LARGE SCALE GENOMIC DNA]</scope>
    <source>
        <strain evidence="4">ATCC 13124 / DSM 756 / JCM 1290 / NCIMB 6125 / NCTC 8237 / S 107 / Type A</strain>
    </source>
</reference>
<dbReference type="PANTHER" id="PTHR30461:SF23">
    <property type="entry name" value="DNA RECOMBINASE-RELATED"/>
    <property type="match status" value="1"/>
</dbReference>
<name>A0A0H2YQM4_CLOP1</name>
<keyword evidence="1" id="KW-0175">Coiled coil</keyword>
<dbReference type="SMART" id="SM00857">
    <property type="entry name" value="Resolvase"/>
    <property type="match status" value="1"/>
</dbReference>
<accession>A0A0H2YQM4</accession>
<dbReference type="AlphaFoldDB" id="A0A0H2YQM4"/>
<dbReference type="Gene3D" id="3.40.50.1390">
    <property type="entry name" value="Resolvase, N-terminal catalytic domain"/>
    <property type="match status" value="1"/>
</dbReference>
<feature type="coiled-coil region" evidence="1">
    <location>
        <begin position="392"/>
        <end position="448"/>
    </location>
</feature>
<dbReference type="InterPro" id="IPR050639">
    <property type="entry name" value="SSR_resolvase"/>
</dbReference>
<feature type="domain" description="Resolvase/invertase-type recombinase catalytic" evidence="2">
    <location>
        <begin position="3"/>
        <end position="149"/>
    </location>
</feature>
<proteinExistence type="predicted"/>
<dbReference type="GO" id="GO:0003677">
    <property type="term" value="F:DNA binding"/>
    <property type="evidence" value="ECO:0007669"/>
    <property type="project" value="InterPro"/>
</dbReference>
<dbReference type="CDD" id="cd03768">
    <property type="entry name" value="SR_ResInv"/>
    <property type="match status" value="1"/>
</dbReference>
<keyword evidence="4" id="KW-1185">Reference proteome</keyword>
<dbReference type="InterPro" id="IPR006119">
    <property type="entry name" value="Resolv_N"/>
</dbReference>
<dbReference type="PaxDb" id="195103-CPF_1608"/>
<dbReference type="PANTHER" id="PTHR30461">
    <property type="entry name" value="DNA-INVERTASE FROM LAMBDOID PROPHAGE"/>
    <property type="match status" value="1"/>
</dbReference>
<dbReference type="Pfam" id="PF00239">
    <property type="entry name" value="Resolvase"/>
    <property type="match status" value="1"/>
</dbReference>
<dbReference type="eggNOG" id="COG1961">
    <property type="taxonomic scope" value="Bacteria"/>
</dbReference>
<dbReference type="Pfam" id="PF13408">
    <property type="entry name" value="Zn_ribbon_recom"/>
    <property type="match status" value="1"/>
</dbReference>
<dbReference type="Gene3D" id="3.90.1750.20">
    <property type="entry name" value="Putative Large Serine Recombinase, Chain B, Domain 2"/>
    <property type="match status" value="1"/>
</dbReference>
<sequence length="502" mass="57735">MKKVAIYSRKSVLVEGSVSIETQINMCKDYINNKFPNAKFKVFEDEGFSGGNTNRPAFQKMLRMAQLNEIDIVVCYKVDRIARNTLDFLKILELFKENNVELISISEGFDPNTQMGKVMLTLLASFAEMERTNIQQRVKDNLLSIAKKGKWTGGSPPTGFKNGLNGGLEWNKQDMILDVFNMKYEKEKNSNIIKYIKEKYNHNFLGGTLATTLRKPIYVKSSPSVSLYLKTKGYIVQGDEDNIHSYLTYTDKETKYAIVSDIVGLIEPSIWISINKDMDKNISREGNRFSEKFWLTKTVRCKYCGQTFCGQTKTTKTKHYNKHGEEKIYISTYSYYSCRDAVRGKLKTCTNTKRVKQEILEFKVSELIHLLKDKKTFNSSYFSNKIDNSSKIDTIKKQIKSIDKTINNLTDKIALLSNEASLIFISKLEELVKEKSILKDNLLQLELQELNSNTKKDSSLVYNNILAFNDDLSVDDKRKIAMSLFKEIIYDPETDSLDVTFM</sequence>